<feature type="transmembrane region" description="Helical" evidence="2">
    <location>
        <begin position="6"/>
        <end position="26"/>
    </location>
</feature>
<dbReference type="RefSeq" id="WP_106004903.1">
    <property type="nucleotide sequence ID" value="NZ_CP136418.1"/>
</dbReference>
<keyword evidence="4" id="KW-1185">Reference proteome</keyword>
<keyword evidence="2" id="KW-0874">Quinone</keyword>
<dbReference type="OrthoDB" id="9814997at2"/>
<dbReference type="GO" id="GO:0048038">
    <property type="term" value="F:quinone binding"/>
    <property type="evidence" value="ECO:0007669"/>
    <property type="project" value="UniProtKB-UniRule"/>
</dbReference>
<comment type="catalytic activity">
    <reaction evidence="2">
        <text>a quinone + NADH + 5 H(+)(in) = a quinol + NAD(+) + 4 H(+)(out)</text>
        <dbReference type="Rhea" id="RHEA:57888"/>
        <dbReference type="ChEBI" id="CHEBI:15378"/>
        <dbReference type="ChEBI" id="CHEBI:24646"/>
        <dbReference type="ChEBI" id="CHEBI:57540"/>
        <dbReference type="ChEBI" id="CHEBI:57945"/>
        <dbReference type="ChEBI" id="CHEBI:132124"/>
    </reaction>
</comment>
<gene>
    <name evidence="3" type="primary">nuoJ</name>
    <name evidence="3" type="ORF">MOHU_08980</name>
</gene>
<dbReference type="Proteomes" id="UP000238415">
    <property type="component" value="Unassembled WGS sequence"/>
</dbReference>
<proteinExistence type="inferred from homology"/>
<protein>
    <recommendedName>
        <fullName evidence="2">NADH-quinone oxidoreductase subunit J</fullName>
        <ecNumber evidence="2">7.1.1.-</ecNumber>
    </recommendedName>
</protein>
<feature type="transmembrane region" description="Helical" evidence="2">
    <location>
        <begin position="89"/>
        <end position="110"/>
    </location>
</feature>
<organism evidence="3 4">
    <name type="scientific">Neomoorella humiferrea</name>
    <dbReference type="NCBI Taxonomy" id="676965"/>
    <lineage>
        <taxon>Bacteria</taxon>
        <taxon>Bacillati</taxon>
        <taxon>Bacillota</taxon>
        <taxon>Clostridia</taxon>
        <taxon>Neomoorellales</taxon>
        <taxon>Neomoorellaceae</taxon>
        <taxon>Neomoorella</taxon>
    </lineage>
</organism>
<feature type="transmembrane region" description="Helical" evidence="2">
    <location>
        <begin position="139"/>
        <end position="161"/>
    </location>
</feature>
<dbReference type="AlphaFoldDB" id="A0A2T0AUN5"/>
<evidence type="ECO:0000256" key="1">
    <source>
        <dbReference type="ARBA" id="ARBA00005698"/>
    </source>
</evidence>
<comment type="subcellular location">
    <subcellularLocation>
        <location evidence="2">Cell membrane</location>
        <topology evidence="2">Multi-pass membrane protein</topology>
    </subcellularLocation>
</comment>
<dbReference type="GO" id="GO:0005886">
    <property type="term" value="C:plasma membrane"/>
    <property type="evidence" value="ECO:0007669"/>
    <property type="project" value="UniProtKB-SubCell"/>
</dbReference>
<evidence type="ECO:0000256" key="2">
    <source>
        <dbReference type="RuleBase" id="RU004429"/>
    </source>
</evidence>
<accession>A0A2T0AUN5</accession>
<dbReference type="EC" id="7.1.1.-" evidence="2"/>
<dbReference type="PANTHER" id="PTHR33269:SF17">
    <property type="entry name" value="NADH-UBIQUINONE OXIDOREDUCTASE CHAIN 6"/>
    <property type="match status" value="1"/>
</dbReference>
<dbReference type="Pfam" id="PF00499">
    <property type="entry name" value="Oxidored_q3"/>
    <property type="match status" value="1"/>
</dbReference>
<dbReference type="InterPro" id="IPR001457">
    <property type="entry name" value="NADH_UbQ/plastoQ_OxRdtase_su6"/>
</dbReference>
<dbReference type="PANTHER" id="PTHR33269">
    <property type="entry name" value="NADH-UBIQUINONE OXIDOREDUCTASE CHAIN 6"/>
    <property type="match status" value="1"/>
</dbReference>
<reference evidence="3 4" key="1">
    <citation type="submission" date="2018-03" db="EMBL/GenBank/DDBJ databases">
        <title>Genome sequence of Moorella humiferrea DSM 23265.</title>
        <authorList>
            <person name="Poehlein A."/>
            <person name="Daniel R."/>
        </authorList>
    </citation>
    <scope>NUCLEOTIDE SEQUENCE [LARGE SCALE GENOMIC DNA]</scope>
    <source>
        <strain evidence="3 4">DSM 23265</strain>
    </source>
</reference>
<dbReference type="GO" id="GO:0008137">
    <property type="term" value="F:NADH dehydrogenase (ubiquinone) activity"/>
    <property type="evidence" value="ECO:0007669"/>
    <property type="project" value="UniProtKB-UniRule"/>
</dbReference>
<dbReference type="InterPro" id="IPR042106">
    <property type="entry name" value="Nuo/plastoQ_OxRdtase_6_NuoJ"/>
</dbReference>
<feature type="transmembrane region" description="Helical" evidence="2">
    <location>
        <begin position="56"/>
        <end position="77"/>
    </location>
</feature>
<comment type="function">
    <text evidence="2">NDH-1 shuttles electrons from NADH, via FMN and iron-sulfur (Fe-S) centers, to quinones in the respiratory chain. Couples the redox reaction to proton translocation (for every two electrons transferred, four hydrogen ions are translocated across the cytoplasmic membrane), and thus conserves the redox energy in a proton gradient.</text>
</comment>
<sequence>MPEVNTLVFWLLAIITIASALAVVFLKNIVHSALYLVLTFVGTAGLYILLNAEFLAAVQILVYAGAIAVLFVFAVMLTRRGDIRASNPFNVNYLAAGVVSLALFVIIALATGRMTWVGVSGQPPKSNVGAIAEAFLGPWAIPFEIAAVLLLVGMVGAILVARGGKGEE</sequence>
<keyword evidence="2" id="KW-0812">Transmembrane</keyword>
<name>A0A2T0AUN5_9FIRM</name>
<comment type="similarity">
    <text evidence="1 2">Belongs to the complex I subunit 6 family.</text>
</comment>
<keyword evidence="2" id="KW-0472">Membrane</keyword>
<evidence type="ECO:0000313" key="4">
    <source>
        <dbReference type="Proteomes" id="UP000238415"/>
    </source>
</evidence>
<keyword evidence="3" id="KW-0560">Oxidoreductase</keyword>
<dbReference type="EMBL" id="PVXM01000012">
    <property type="protein sequence ID" value="PRR74199.1"/>
    <property type="molecule type" value="Genomic_DNA"/>
</dbReference>
<feature type="transmembrane region" description="Helical" evidence="2">
    <location>
        <begin position="33"/>
        <end position="50"/>
    </location>
</feature>
<dbReference type="GO" id="GO:0016491">
    <property type="term" value="F:oxidoreductase activity"/>
    <property type="evidence" value="ECO:0007669"/>
    <property type="project" value="UniProtKB-KW"/>
</dbReference>
<comment type="caution">
    <text evidence="3">The sequence shown here is derived from an EMBL/GenBank/DDBJ whole genome shotgun (WGS) entry which is preliminary data.</text>
</comment>
<dbReference type="Gene3D" id="1.20.120.1200">
    <property type="entry name" value="NADH-ubiquinone/plastoquinone oxidoreductase chain 6, subunit NuoJ"/>
    <property type="match status" value="1"/>
</dbReference>
<keyword evidence="2" id="KW-0520">NAD</keyword>
<keyword evidence="2" id="KW-1003">Cell membrane</keyword>
<evidence type="ECO:0000313" key="3">
    <source>
        <dbReference type="EMBL" id="PRR74199.1"/>
    </source>
</evidence>
<keyword evidence="2" id="KW-1133">Transmembrane helix</keyword>